<dbReference type="GeneID" id="13795484"/>
<gene>
    <name evidence="1" type="ordered locus">Ngar_c10890</name>
</gene>
<sequence length="109" mass="12587">MPKVSSHDIRKIIFDNFNDADTRFSNDEILGYLNQIDKYKQLDDVLDFEDVLLEMEKSGMLRPIAQNFNTRYYRLWNTLELATCKACSSSTYFAPNEEGKACPQCGANM</sequence>
<reference evidence="1 2" key="1">
    <citation type="journal article" date="2012" name="Environ. Microbiol.">
        <title>The genome of the ammonia-oxidizing Candidatus Nitrososphaera gargensis: insights into metabolic versatility and environmental adaptations.</title>
        <authorList>
            <person name="Spang A."/>
            <person name="Poehlein A."/>
            <person name="Offre P."/>
            <person name="Zumbragel S."/>
            <person name="Haider S."/>
            <person name="Rychlik N."/>
            <person name="Nowka B."/>
            <person name="Schmeisser C."/>
            <person name="Lebedeva E.V."/>
            <person name="Rattei T."/>
            <person name="Bohm C."/>
            <person name="Schmid M."/>
            <person name="Galushko A."/>
            <person name="Hatzenpichler R."/>
            <person name="Weinmaier T."/>
            <person name="Daniel R."/>
            <person name="Schleper C."/>
            <person name="Spieck E."/>
            <person name="Streit W."/>
            <person name="Wagner M."/>
        </authorList>
    </citation>
    <scope>NUCLEOTIDE SEQUENCE [LARGE SCALE GENOMIC DNA]</scope>
    <source>
        <strain evidence="2">Ga9.2</strain>
    </source>
</reference>
<dbReference type="EMBL" id="CP002408">
    <property type="protein sequence ID" value="AFU58031.1"/>
    <property type="molecule type" value="Genomic_DNA"/>
</dbReference>
<dbReference type="Proteomes" id="UP000008037">
    <property type="component" value="Chromosome"/>
</dbReference>
<dbReference type="AlphaFoldDB" id="K0I9N3"/>
<organism evidence="1 2">
    <name type="scientific">Nitrososphaera gargensis (strain Ga9.2)</name>
    <dbReference type="NCBI Taxonomy" id="1237085"/>
    <lineage>
        <taxon>Archaea</taxon>
        <taxon>Nitrososphaerota</taxon>
        <taxon>Nitrososphaeria</taxon>
        <taxon>Nitrososphaerales</taxon>
        <taxon>Nitrososphaeraceae</taxon>
        <taxon>Nitrososphaera</taxon>
    </lineage>
</organism>
<protein>
    <submittedName>
        <fullName evidence="1">Uncharacterized protein</fullName>
    </submittedName>
</protein>
<accession>K0I9N3</accession>
<proteinExistence type="predicted"/>
<name>K0I9N3_NITGG</name>
<dbReference type="OrthoDB" id="10612at2157"/>
<dbReference type="InParanoid" id="K0I9N3"/>
<evidence type="ECO:0000313" key="1">
    <source>
        <dbReference type="EMBL" id="AFU58031.1"/>
    </source>
</evidence>
<dbReference type="KEGG" id="nga:Ngar_c10890"/>
<evidence type="ECO:0000313" key="2">
    <source>
        <dbReference type="Proteomes" id="UP000008037"/>
    </source>
</evidence>
<dbReference type="RefSeq" id="WP_015018570.1">
    <property type="nucleotide sequence ID" value="NC_018719.1"/>
</dbReference>
<keyword evidence="2" id="KW-1185">Reference proteome</keyword>
<dbReference type="BioCyc" id="CNIT1237085:G1324-1087-MONOMER"/>
<dbReference type="STRING" id="1237085.Ngar_c10890"/>
<dbReference type="HOGENOM" id="CLU_170065_0_0_2"/>